<dbReference type="PANTHER" id="PTHR11264">
    <property type="entry name" value="URACIL-DNA GLYCOSYLASE"/>
    <property type="match status" value="1"/>
</dbReference>
<evidence type="ECO:0000313" key="9">
    <source>
        <dbReference type="EMBL" id="BAO49399.1"/>
    </source>
</evidence>
<comment type="similarity">
    <text evidence="1">Belongs to the uracil-DNA glycosylase (UDG) superfamily. UNG family.</text>
</comment>
<dbReference type="InterPro" id="IPR036895">
    <property type="entry name" value="Uracil-DNA_glycosylase-like_sf"/>
</dbReference>
<dbReference type="InterPro" id="IPR005122">
    <property type="entry name" value="Uracil-DNA_glycosylase-like"/>
</dbReference>
<evidence type="ECO:0000256" key="3">
    <source>
        <dbReference type="ARBA" id="ARBA00022763"/>
    </source>
</evidence>
<keyword evidence="4" id="KW-0378">Hydrolase</keyword>
<evidence type="ECO:0000256" key="6">
    <source>
        <dbReference type="ARBA" id="ARBA00023204"/>
    </source>
</evidence>
<feature type="domain" description="Uracil-DNA glycosylase-like" evidence="8">
    <location>
        <begin position="49"/>
        <end position="215"/>
    </location>
</feature>
<dbReference type="SMART" id="SM00987">
    <property type="entry name" value="UreE_C"/>
    <property type="match status" value="1"/>
</dbReference>
<dbReference type="GO" id="GO:0097510">
    <property type="term" value="P:base-excision repair, AP site formation via deaminated base removal"/>
    <property type="evidence" value="ECO:0007669"/>
    <property type="project" value="TreeGrafter"/>
</dbReference>
<dbReference type="RefSeq" id="YP_009001512.1">
    <property type="nucleotide sequence ID" value="NC_023426.1"/>
</dbReference>
<evidence type="ECO:0000256" key="4">
    <source>
        <dbReference type="ARBA" id="ARBA00022801"/>
    </source>
</evidence>
<dbReference type="CDD" id="cd10027">
    <property type="entry name" value="UDG-F1-like"/>
    <property type="match status" value="1"/>
</dbReference>
<dbReference type="SMART" id="SM00986">
    <property type="entry name" value="UDG"/>
    <property type="match status" value="1"/>
</dbReference>
<evidence type="ECO:0000313" key="10">
    <source>
        <dbReference type="Proteomes" id="UP000174145"/>
    </source>
</evidence>
<dbReference type="SUPFAM" id="SSF52141">
    <property type="entry name" value="Uracil-DNA glycosylase-like"/>
    <property type="match status" value="1"/>
</dbReference>
<organism evidence="9 10">
    <name type="scientific">Alphaentomopoxvirus acuprea</name>
    <dbReference type="NCBI Taxonomy" id="62099"/>
    <lineage>
        <taxon>Viruses</taxon>
        <taxon>Varidnaviria</taxon>
        <taxon>Bamfordvirae</taxon>
        <taxon>Nucleocytoviricota</taxon>
        <taxon>Pokkesviricetes</taxon>
        <taxon>Chitovirales</taxon>
        <taxon>Poxviridae</taxon>
        <taxon>Entomopoxvirinae</taxon>
        <taxon>Alphaentomopoxvirus</taxon>
    </lineage>
</organism>
<dbReference type="GO" id="GO:0003677">
    <property type="term" value="F:DNA binding"/>
    <property type="evidence" value="ECO:0007669"/>
    <property type="project" value="UniProtKB-KW"/>
</dbReference>
<feature type="active site" description="Proton acceptor" evidence="7">
    <location>
        <position position="65"/>
    </location>
</feature>
<reference evidence="9 10" key="1">
    <citation type="journal article" date="2014" name="Virology">
        <title>The complete genome sequence of the Alphaentomopoxvirus Anomala cuprea entomopoxvirus, including its terminal hairpin loop sequences, suggests a potentially unique mode of apoptosis inhibition and mode of DNA replication.</title>
        <authorList>
            <person name="Mitsuhashi W."/>
            <person name="Miyamoto K."/>
            <person name="Wada S."/>
        </authorList>
    </citation>
    <scope>NUCLEOTIDE SEQUENCE [LARGE SCALE GENOMIC DNA]</scope>
    <source>
        <strain evidence="9">CV6M</strain>
    </source>
</reference>
<dbReference type="PANTHER" id="PTHR11264:SF0">
    <property type="entry name" value="URACIL-DNA GLYCOSYLASE"/>
    <property type="match status" value="1"/>
</dbReference>
<keyword evidence="10" id="KW-1185">Reference proteome</keyword>
<keyword evidence="3" id="KW-0227">DNA damage</keyword>
<evidence type="ECO:0000259" key="8">
    <source>
        <dbReference type="SMART" id="SM00986"/>
    </source>
</evidence>
<dbReference type="Proteomes" id="UP000174145">
    <property type="component" value="Segment"/>
</dbReference>
<dbReference type="GO" id="GO:0004844">
    <property type="term" value="F:uracil DNA N-glycosylase activity"/>
    <property type="evidence" value="ECO:0007669"/>
    <property type="project" value="InterPro"/>
</dbReference>
<dbReference type="GeneID" id="18263468"/>
<proteinExistence type="inferred from homology"/>
<dbReference type="Pfam" id="PF03167">
    <property type="entry name" value="UDG"/>
    <property type="match status" value="1"/>
</dbReference>
<protein>
    <recommendedName>
        <fullName evidence="2">Uracil-DNA glycosylase</fullName>
    </recommendedName>
</protein>
<evidence type="ECO:0000256" key="1">
    <source>
        <dbReference type="ARBA" id="ARBA00008184"/>
    </source>
</evidence>
<dbReference type="OrthoDB" id="11388at10239"/>
<dbReference type="PROSITE" id="PS00130">
    <property type="entry name" value="U_DNA_GLYCOSYLASE"/>
    <property type="match status" value="1"/>
</dbReference>
<dbReference type="InterPro" id="IPR018085">
    <property type="entry name" value="Ura-DNA_Glyclase_AS"/>
</dbReference>
<dbReference type="Gene3D" id="3.40.470.10">
    <property type="entry name" value="Uracil-DNA glycosylase-like domain"/>
    <property type="match status" value="1"/>
</dbReference>
<keyword evidence="6" id="KW-0234">DNA repair</keyword>
<evidence type="ECO:0000256" key="7">
    <source>
        <dbReference type="PROSITE-ProRule" id="PRU10072"/>
    </source>
</evidence>
<sequence length="245" mass="28436">MNLNFEEFSSLIPTEWESYFNKSDLLLVYNNLKLQEIIKPDNTKIFRCFQYFNPQATKVVILGQDPYFTNNMADGLCFSCPNNTRSIPPSLANIIKVIAKDFKQMEILNNIDTNRNIINSDLSFLSEQGVLLINSILTVGDKALSHKNIGWEYITSKILNKLSKDYKNIVFMLFGSKAHEHENYITNKNDHYIIKTSHPSPFSYAYEYGRYDSLLNSKCFTKCNNYLKNSNLDEIDWCSKLINEQ</sequence>
<dbReference type="NCBIfam" id="NF003592">
    <property type="entry name" value="PRK05254.1-5"/>
    <property type="match status" value="1"/>
</dbReference>
<dbReference type="KEGG" id="vg:18263468"/>
<name>W6JPJ7_9POXV</name>
<accession>W6JPJ7</accession>
<evidence type="ECO:0000256" key="5">
    <source>
        <dbReference type="ARBA" id="ARBA00023125"/>
    </source>
</evidence>
<keyword evidence="5" id="KW-0238">DNA-binding</keyword>
<dbReference type="EMBL" id="AP013055">
    <property type="protein sequence ID" value="BAO49399.1"/>
    <property type="molecule type" value="Genomic_DNA"/>
</dbReference>
<dbReference type="InterPro" id="IPR002043">
    <property type="entry name" value="UDG_fam1"/>
</dbReference>
<evidence type="ECO:0000256" key="2">
    <source>
        <dbReference type="ARBA" id="ARBA00018429"/>
    </source>
</evidence>